<organism evidence="15 16">
    <name type="scientific">Seonamhaeicola sediminis</name>
    <dbReference type="NCBI Taxonomy" id="2528206"/>
    <lineage>
        <taxon>Bacteria</taxon>
        <taxon>Pseudomonadati</taxon>
        <taxon>Bacteroidota</taxon>
        <taxon>Flavobacteriia</taxon>
        <taxon>Flavobacteriales</taxon>
        <taxon>Flavobacteriaceae</taxon>
    </lineage>
</organism>
<feature type="chain" id="PRO_5023066723" evidence="12">
    <location>
        <begin position="19"/>
        <end position="955"/>
    </location>
</feature>
<dbReference type="Pfam" id="PF13715">
    <property type="entry name" value="CarbopepD_reg_2"/>
    <property type="match status" value="1"/>
</dbReference>
<keyword evidence="4 10" id="KW-0812">Transmembrane</keyword>
<name>A0A562YCN3_9FLAO</name>
<evidence type="ECO:0000313" key="16">
    <source>
        <dbReference type="Proteomes" id="UP000295814"/>
    </source>
</evidence>
<evidence type="ECO:0000256" key="6">
    <source>
        <dbReference type="ARBA" id="ARBA00023077"/>
    </source>
</evidence>
<evidence type="ECO:0000256" key="9">
    <source>
        <dbReference type="ARBA" id="ARBA00023237"/>
    </source>
</evidence>
<keyword evidence="7 10" id="KW-0472">Membrane</keyword>
<accession>A0A562YCN3</accession>
<dbReference type="GO" id="GO:0009279">
    <property type="term" value="C:cell outer membrane"/>
    <property type="evidence" value="ECO:0007669"/>
    <property type="project" value="UniProtKB-SubCell"/>
</dbReference>
<dbReference type="GO" id="GO:0015344">
    <property type="term" value="F:siderophore uptake transmembrane transporter activity"/>
    <property type="evidence" value="ECO:0007669"/>
    <property type="project" value="TreeGrafter"/>
</dbReference>
<dbReference type="AlphaFoldDB" id="A0A562YCN3"/>
<dbReference type="SUPFAM" id="SSF49464">
    <property type="entry name" value="Carboxypeptidase regulatory domain-like"/>
    <property type="match status" value="1"/>
</dbReference>
<feature type="domain" description="TonB-dependent receptor plug" evidence="14">
    <location>
        <begin position="114"/>
        <end position="222"/>
    </location>
</feature>
<dbReference type="SUPFAM" id="SSF56935">
    <property type="entry name" value="Porins"/>
    <property type="match status" value="1"/>
</dbReference>
<dbReference type="InterPro" id="IPR012910">
    <property type="entry name" value="Plug_dom"/>
</dbReference>
<gene>
    <name evidence="15" type="ORF">E1J38_010150</name>
</gene>
<keyword evidence="9 10" id="KW-0998">Cell outer membrane</keyword>
<dbReference type="OrthoDB" id="1109208at2"/>
<dbReference type="InterPro" id="IPR039426">
    <property type="entry name" value="TonB-dep_rcpt-like"/>
</dbReference>
<dbReference type="Gene3D" id="2.40.170.20">
    <property type="entry name" value="TonB-dependent receptor, beta-barrel domain"/>
    <property type="match status" value="1"/>
</dbReference>
<dbReference type="InterPro" id="IPR000531">
    <property type="entry name" value="Beta-barrel_TonB"/>
</dbReference>
<comment type="subcellular location">
    <subcellularLocation>
        <location evidence="1 10">Cell outer membrane</location>
        <topology evidence="1 10">Multi-pass membrane protein</topology>
    </subcellularLocation>
</comment>
<comment type="caution">
    <text evidence="15">The sequence shown here is derived from an EMBL/GenBank/DDBJ whole genome shotgun (WGS) entry which is preliminary data.</text>
</comment>
<keyword evidence="3 10" id="KW-1134">Transmembrane beta strand</keyword>
<evidence type="ECO:0000256" key="11">
    <source>
        <dbReference type="RuleBase" id="RU003357"/>
    </source>
</evidence>
<keyword evidence="16" id="KW-1185">Reference proteome</keyword>
<evidence type="ECO:0000256" key="4">
    <source>
        <dbReference type="ARBA" id="ARBA00022692"/>
    </source>
</evidence>
<dbReference type="InterPro" id="IPR008969">
    <property type="entry name" value="CarboxyPept-like_regulatory"/>
</dbReference>
<evidence type="ECO:0000259" key="14">
    <source>
        <dbReference type="Pfam" id="PF07715"/>
    </source>
</evidence>
<evidence type="ECO:0000256" key="8">
    <source>
        <dbReference type="ARBA" id="ARBA00023170"/>
    </source>
</evidence>
<dbReference type="PROSITE" id="PS52016">
    <property type="entry name" value="TONB_DEPENDENT_REC_3"/>
    <property type="match status" value="1"/>
</dbReference>
<dbReference type="PANTHER" id="PTHR30069">
    <property type="entry name" value="TONB-DEPENDENT OUTER MEMBRANE RECEPTOR"/>
    <property type="match status" value="1"/>
</dbReference>
<evidence type="ECO:0000256" key="10">
    <source>
        <dbReference type="PROSITE-ProRule" id="PRU01360"/>
    </source>
</evidence>
<dbReference type="RefSeq" id="WP_133356439.1">
    <property type="nucleotide sequence ID" value="NZ_SMZJ02000005.1"/>
</dbReference>
<dbReference type="PANTHER" id="PTHR30069:SF29">
    <property type="entry name" value="HEMOGLOBIN AND HEMOGLOBIN-HAPTOGLOBIN-BINDING PROTEIN 1-RELATED"/>
    <property type="match status" value="1"/>
</dbReference>
<dbReference type="InterPro" id="IPR037066">
    <property type="entry name" value="Plug_dom_sf"/>
</dbReference>
<evidence type="ECO:0000256" key="2">
    <source>
        <dbReference type="ARBA" id="ARBA00022448"/>
    </source>
</evidence>
<dbReference type="Proteomes" id="UP000295814">
    <property type="component" value="Unassembled WGS sequence"/>
</dbReference>
<dbReference type="InterPro" id="IPR036942">
    <property type="entry name" value="Beta-barrel_TonB_sf"/>
</dbReference>
<dbReference type="Pfam" id="PF00593">
    <property type="entry name" value="TonB_dep_Rec_b-barrel"/>
    <property type="match status" value="1"/>
</dbReference>
<evidence type="ECO:0000256" key="3">
    <source>
        <dbReference type="ARBA" id="ARBA00022452"/>
    </source>
</evidence>
<dbReference type="GO" id="GO:0044718">
    <property type="term" value="P:siderophore transmembrane transport"/>
    <property type="evidence" value="ECO:0007669"/>
    <property type="project" value="TreeGrafter"/>
</dbReference>
<evidence type="ECO:0000256" key="12">
    <source>
        <dbReference type="SAM" id="SignalP"/>
    </source>
</evidence>
<feature type="domain" description="TonB-dependent receptor-like beta-barrel" evidence="13">
    <location>
        <begin position="366"/>
        <end position="928"/>
    </location>
</feature>
<dbReference type="Pfam" id="PF07715">
    <property type="entry name" value="Plug"/>
    <property type="match status" value="1"/>
</dbReference>
<evidence type="ECO:0000256" key="7">
    <source>
        <dbReference type="ARBA" id="ARBA00023136"/>
    </source>
</evidence>
<evidence type="ECO:0000256" key="5">
    <source>
        <dbReference type="ARBA" id="ARBA00022729"/>
    </source>
</evidence>
<reference evidence="15 16" key="1">
    <citation type="submission" date="2019-03" db="EMBL/GenBank/DDBJ databases">
        <authorList>
            <person name="Zhong Y.L."/>
        </authorList>
    </citation>
    <scope>NUCLEOTIDE SEQUENCE [LARGE SCALE GENOMIC DNA]</scope>
    <source>
        <strain evidence="15 16">W255</strain>
    </source>
</reference>
<evidence type="ECO:0000313" key="15">
    <source>
        <dbReference type="EMBL" id="TWO32179.1"/>
    </source>
</evidence>
<dbReference type="Gene3D" id="2.60.40.1120">
    <property type="entry name" value="Carboxypeptidase-like, regulatory domain"/>
    <property type="match status" value="1"/>
</dbReference>
<protein>
    <submittedName>
        <fullName evidence="15">TonB-dependent receptor</fullName>
    </submittedName>
</protein>
<feature type="signal peptide" evidence="12">
    <location>
        <begin position="1"/>
        <end position="18"/>
    </location>
</feature>
<evidence type="ECO:0000259" key="13">
    <source>
        <dbReference type="Pfam" id="PF00593"/>
    </source>
</evidence>
<dbReference type="Gene3D" id="2.170.130.10">
    <property type="entry name" value="TonB-dependent receptor, plug domain"/>
    <property type="match status" value="1"/>
</dbReference>
<keyword evidence="8 15" id="KW-0675">Receptor</keyword>
<proteinExistence type="inferred from homology"/>
<keyword evidence="5 12" id="KW-0732">Signal</keyword>
<keyword evidence="2 10" id="KW-0813">Transport</keyword>
<keyword evidence="6 11" id="KW-0798">TonB box</keyword>
<comment type="similarity">
    <text evidence="10 11">Belongs to the TonB-dependent receptor family.</text>
</comment>
<dbReference type="EMBL" id="SMZJ02000005">
    <property type="protein sequence ID" value="TWO32179.1"/>
    <property type="molecule type" value="Genomic_DNA"/>
</dbReference>
<reference evidence="15 16" key="2">
    <citation type="submission" date="2019-07" db="EMBL/GenBank/DDBJ databases">
        <title>Seonamhaeicola sp. W255 draft genome.</title>
        <authorList>
            <person name="Zhang X.-Y."/>
            <person name="Zhang R."/>
            <person name="Zhong Y.-L."/>
            <person name="Du Z.-J."/>
        </authorList>
    </citation>
    <scope>NUCLEOTIDE SEQUENCE [LARGE SCALE GENOMIC DNA]</scope>
    <source>
        <strain evidence="15 16">W255</strain>
    </source>
</reference>
<evidence type="ECO:0000256" key="1">
    <source>
        <dbReference type="ARBA" id="ARBA00004571"/>
    </source>
</evidence>
<sequence>MKTIIPFLLLLFCSLSYSQTTVTGTVKDNSGQPIPGANVIIVGTTTGTVTDFDGNFTLTYSQNPPFSVQASSVGFETSTEEVTSNNQILNFVLTEGTSLDEVVISASRTPERIFESPVTVERFGINEIKNTASADFYDGLENLKGVDVNINSLTFKSVNTRGFATFANNRFMQLVDGMDNSTPALNFPIGNLVGMIETDVQSVEILPGAASALYGANAFNGILFMRSKNPFDHHGISTYYKQGITSQVSAGDNDYKDFGIRAAHKFSDVFAAKVNFGYLQGTDWMATSEEDKLNRGFDRTNPDYDGINIYGDDESLNMTLVADGLVAAGILPQALADLVPSQNVSRTGYAESNLTDYNAESVKADWGLYFRPWADDFEIQYVGKVGVGTTIYQGANRYNINGFFQQQHKLEFRNNNFFLRGYVVTDKAGDSYDMTFTGRNINRAWKDDNTWYGEYVANYALAFGGLIPNIPGGNVDAAHIFGRQVADEVLDFDPTNLANPFADDGIERFLPGTPEFQEAFNRSINNPDLATGSKFQDQSKYYHADANYNFGHLWEFAEVQIGGSYRKYSLNSSGTIYTDTNGPIDYSEYGLYTQIQKNMEINESMDLKLTGSIRYDKSEFFDGFLSPRFSAGLTVNENHNIRASVQTGFRNPTTQDLFIGLNSGRAILIGSAPDNLDRYTANYPVSLAGQVGFGQPSSITQTGRVAYENSYTVTSLLQLLETGDPSVLASPNAIANPDVVKPEQITSYEVGYRGKFNNFTVDFSAYYNSYKDFLTQPVVVSPFYGTVGDNSLSVAAIANGDFQIYSTYTNSPADVNSYGASLGLSTKIFTNFDLSGNYTYAKLDFDQNANPNLTTNFNTPEHRVKVSFGNTDLFKNFGFNLAWRWSDNYFWESSFGNGAVPAYHVIDAQINLKVPSFKSTFKAGVTNLLGDEYTQAFGTGFIGSMYYVSWIINNL</sequence>